<keyword evidence="2" id="KW-1185">Reference proteome</keyword>
<comment type="caution">
    <text evidence="1">The sequence shown here is derived from an EMBL/GenBank/DDBJ whole genome shotgun (WGS) entry which is preliminary data.</text>
</comment>
<reference evidence="2" key="1">
    <citation type="journal article" date="2019" name="Int. J. Syst. Evol. Microbiol.">
        <title>The Global Catalogue of Microorganisms (GCM) 10K type strain sequencing project: providing services to taxonomists for standard genome sequencing and annotation.</title>
        <authorList>
            <consortium name="The Broad Institute Genomics Platform"/>
            <consortium name="The Broad Institute Genome Sequencing Center for Infectious Disease"/>
            <person name="Wu L."/>
            <person name="Ma J."/>
        </authorList>
    </citation>
    <scope>NUCLEOTIDE SEQUENCE [LARGE SCALE GENOMIC DNA]</scope>
    <source>
        <strain evidence="2">CGMCC 4.7152</strain>
    </source>
</reference>
<evidence type="ECO:0000313" key="2">
    <source>
        <dbReference type="Proteomes" id="UP001595912"/>
    </source>
</evidence>
<organism evidence="1 2">
    <name type="scientific">Dactylosporangium cerinum</name>
    <dbReference type="NCBI Taxonomy" id="1434730"/>
    <lineage>
        <taxon>Bacteria</taxon>
        <taxon>Bacillati</taxon>
        <taxon>Actinomycetota</taxon>
        <taxon>Actinomycetes</taxon>
        <taxon>Micromonosporales</taxon>
        <taxon>Micromonosporaceae</taxon>
        <taxon>Dactylosporangium</taxon>
    </lineage>
</organism>
<protein>
    <submittedName>
        <fullName evidence="1">Uncharacterized protein</fullName>
    </submittedName>
</protein>
<accession>A0ABV9VW18</accession>
<evidence type="ECO:0000313" key="1">
    <source>
        <dbReference type="EMBL" id="MFC4999403.1"/>
    </source>
</evidence>
<dbReference type="Proteomes" id="UP001595912">
    <property type="component" value="Unassembled WGS sequence"/>
</dbReference>
<sequence>MIDYVQAGDHEGVLTHGIGITWPNAQSNPQIAVRADEAVRVDAIGYRQHVVAIDVDATQAR</sequence>
<gene>
    <name evidence="1" type="ORF">ACFPIJ_16330</name>
</gene>
<dbReference type="EMBL" id="JBHSIU010000018">
    <property type="protein sequence ID" value="MFC4999403.1"/>
    <property type="molecule type" value="Genomic_DNA"/>
</dbReference>
<dbReference type="RefSeq" id="WP_380115826.1">
    <property type="nucleotide sequence ID" value="NZ_JBHSIU010000018.1"/>
</dbReference>
<proteinExistence type="predicted"/>
<name>A0ABV9VW18_9ACTN</name>